<protein>
    <submittedName>
        <fullName evidence="2">Uncharacterized protein</fullName>
    </submittedName>
</protein>
<accession>M3EWH6</accession>
<sequence>MVPGTVAFPPLGRVRTPAVAVAVDPSRTEKACHGSAATVRRRAASPRHPRANGVIPRPLSSPLPEGCHPHLARAVTRGLTS</sequence>
<dbReference type="EMBL" id="KB405089">
    <property type="protein sequence ID" value="EMF53488.1"/>
    <property type="molecule type" value="Genomic_DNA"/>
</dbReference>
<reference evidence="3" key="1">
    <citation type="journal article" date="2013" name="Genome Announc.">
        <title>Draft Genome Sequence of Streptomyces bottropensis ATCC 25435, a Bottromycin-Producing Actinomycete.</title>
        <authorList>
            <person name="Zhang H."/>
            <person name="Zhou W."/>
            <person name="Zhuang Y."/>
            <person name="Liang X."/>
            <person name="Liu T."/>
        </authorList>
    </citation>
    <scope>NUCLEOTIDE SEQUENCE [LARGE SCALE GENOMIC DNA]</scope>
    <source>
        <strain evidence="3">ATCC 25435</strain>
    </source>
</reference>
<feature type="compositionally biased region" description="Basic residues" evidence="1">
    <location>
        <begin position="39"/>
        <end position="50"/>
    </location>
</feature>
<dbReference type="Proteomes" id="UP000030760">
    <property type="component" value="Unassembled WGS sequence"/>
</dbReference>
<proteinExistence type="predicted"/>
<gene>
    <name evidence="2" type="ORF">SBD_5032</name>
</gene>
<dbReference type="AlphaFoldDB" id="M3EWH6"/>
<feature type="region of interest" description="Disordered" evidence="1">
    <location>
        <begin position="31"/>
        <end position="69"/>
    </location>
</feature>
<name>M3EWH6_9ACTN</name>
<evidence type="ECO:0000256" key="1">
    <source>
        <dbReference type="SAM" id="MobiDB-lite"/>
    </source>
</evidence>
<organism evidence="2 3">
    <name type="scientific">Streptomyces bottropensis ATCC 25435</name>
    <dbReference type="NCBI Taxonomy" id="1054862"/>
    <lineage>
        <taxon>Bacteria</taxon>
        <taxon>Bacillati</taxon>
        <taxon>Actinomycetota</taxon>
        <taxon>Actinomycetes</taxon>
        <taxon>Kitasatosporales</taxon>
        <taxon>Streptomycetaceae</taxon>
        <taxon>Streptomyces</taxon>
    </lineage>
</organism>
<evidence type="ECO:0000313" key="2">
    <source>
        <dbReference type="EMBL" id="EMF53488.1"/>
    </source>
</evidence>
<evidence type="ECO:0000313" key="3">
    <source>
        <dbReference type="Proteomes" id="UP000030760"/>
    </source>
</evidence>